<organism evidence="1 2">
    <name type="scientific">Glossina pallidipes</name>
    <name type="common">Tsetse fly</name>
    <dbReference type="NCBI Taxonomy" id="7398"/>
    <lineage>
        <taxon>Eukaryota</taxon>
        <taxon>Metazoa</taxon>
        <taxon>Ecdysozoa</taxon>
        <taxon>Arthropoda</taxon>
        <taxon>Hexapoda</taxon>
        <taxon>Insecta</taxon>
        <taxon>Pterygota</taxon>
        <taxon>Neoptera</taxon>
        <taxon>Endopterygota</taxon>
        <taxon>Diptera</taxon>
        <taxon>Brachycera</taxon>
        <taxon>Muscomorpha</taxon>
        <taxon>Hippoboscoidea</taxon>
        <taxon>Glossinidae</taxon>
        <taxon>Glossina</taxon>
    </lineage>
</organism>
<name>A0A1B0A8K5_GLOPL</name>
<sequence length="134" mass="15454">MWKCKSNLEENCDPAVAGMVCAEDCEDKKSQDRELLMIDSLLDRVDMQMDKGWRRDNLGSWDKVLYYEMAVVVDVVDDVVVVVVGAVGDSDIDVVFAVSVVSNHLRKVHRLVVDWDQNYYYRTRHLKYVSTFAD</sequence>
<dbReference type="VEuPathDB" id="VectorBase:GPAI037762"/>
<dbReference type="EnsemblMetazoa" id="GPAI037762-RA">
    <property type="protein sequence ID" value="GPAI037762-PA"/>
    <property type="gene ID" value="GPAI037762"/>
</dbReference>
<keyword evidence="2" id="KW-1185">Reference proteome</keyword>
<evidence type="ECO:0000313" key="1">
    <source>
        <dbReference type="EnsemblMetazoa" id="GPAI037762-PA"/>
    </source>
</evidence>
<reference evidence="1" key="2">
    <citation type="submission" date="2020-05" db="UniProtKB">
        <authorList>
            <consortium name="EnsemblMetazoa"/>
        </authorList>
    </citation>
    <scope>IDENTIFICATION</scope>
    <source>
        <strain evidence="1">IAEA</strain>
    </source>
</reference>
<dbReference type="AlphaFoldDB" id="A0A1B0A8K5"/>
<proteinExistence type="predicted"/>
<reference evidence="2" key="1">
    <citation type="submission" date="2014-03" db="EMBL/GenBank/DDBJ databases">
        <authorList>
            <person name="Aksoy S."/>
            <person name="Warren W."/>
            <person name="Wilson R.K."/>
        </authorList>
    </citation>
    <scope>NUCLEOTIDE SEQUENCE [LARGE SCALE GENOMIC DNA]</scope>
    <source>
        <strain evidence="2">IAEA</strain>
    </source>
</reference>
<evidence type="ECO:0000313" key="2">
    <source>
        <dbReference type="Proteomes" id="UP000092445"/>
    </source>
</evidence>
<protein>
    <submittedName>
        <fullName evidence="1">Uncharacterized protein</fullName>
    </submittedName>
</protein>
<dbReference type="Proteomes" id="UP000092445">
    <property type="component" value="Unassembled WGS sequence"/>
</dbReference>
<accession>A0A1B0A8K5</accession>